<dbReference type="InterPro" id="IPR051609">
    <property type="entry name" value="NmrA/Isoflavone_reductase-like"/>
</dbReference>
<gene>
    <name evidence="4" type="ORF">PLEOSDRAFT_1068853</name>
</gene>
<dbReference type="SUPFAM" id="SSF51735">
    <property type="entry name" value="NAD(P)-binding Rossmann-fold domains"/>
    <property type="match status" value="1"/>
</dbReference>
<dbReference type="EMBL" id="KL198014">
    <property type="protein sequence ID" value="KDQ22599.1"/>
    <property type="molecule type" value="Genomic_DNA"/>
</dbReference>
<dbReference type="AlphaFoldDB" id="A0A067N405"/>
<dbReference type="InParanoid" id="A0A067N405"/>
<evidence type="ECO:0000256" key="2">
    <source>
        <dbReference type="ARBA" id="ARBA00023002"/>
    </source>
</evidence>
<dbReference type="PANTHER" id="PTHR47706:SF9">
    <property type="entry name" value="NMRA-LIKE DOMAIN-CONTAINING PROTEIN-RELATED"/>
    <property type="match status" value="1"/>
</dbReference>
<dbReference type="Pfam" id="PF05368">
    <property type="entry name" value="NmrA"/>
    <property type="match status" value="1"/>
</dbReference>
<sequence length="341" mass="37472">MSKIHVLIVGATGRTGGPIARGILQESNKFRLSILVREASKDKPAIKELTDAGAEVMVGDISDPAEKLESYLKGVDVLISTVLVMVDQKPLLLAAKNAGVGRVIPSDFASTAPKGAMFMHDIKLGIRDYIKELGLGYTFIEVGTWLHVMFPPLHSATDTLLTHKSYPGDKKQKTIYSTMPTIGKLVARIIADPRTLNQAVVAYDGEISLGETWAIAERITGEDFSDYYHVSTFVMRAWWYPLIIYSISYVIPDEELEKGTQQMQNVVKRIVADYFKSLYIRGDNTLANAEAMGRLDARKLYDDVPCADVEEEAKKHYASGAVPASTSLPGAAVLDVFKKAE</sequence>
<dbReference type="VEuPathDB" id="FungiDB:PLEOSDRAFT_1068853"/>
<protein>
    <recommendedName>
        <fullName evidence="3">NmrA-like domain-containing protein</fullName>
    </recommendedName>
</protein>
<dbReference type="PANTHER" id="PTHR47706">
    <property type="entry name" value="NMRA-LIKE FAMILY PROTEIN"/>
    <property type="match status" value="1"/>
</dbReference>
<dbReference type="InterPro" id="IPR036291">
    <property type="entry name" value="NAD(P)-bd_dom_sf"/>
</dbReference>
<accession>A0A067N405</accession>
<feature type="domain" description="NmrA-like" evidence="3">
    <location>
        <begin position="5"/>
        <end position="225"/>
    </location>
</feature>
<evidence type="ECO:0000313" key="5">
    <source>
        <dbReference type="Proteomes" id="UP000027073"/>
    </source>
</evidence>
<organism evidence="4 5">
    <name type="scientific">Pleurotus ostreatus (strain PC15)</name>
    <name type="common">Oyster mushroom</name>
    <dbReference type="NCBI Taxonomy" id="1137138"/>
    <lineage>
        <taxon>Eukaryota</taxon>
        <taxon>Fungi</taxon>
        <taxon>Dikarya</taxon>
        <taxon>Basidiomycota</taxon>
        <taxon>Agaricomycotina</taxon>
        <taxon>Agaricomycetes</taxon>
        <taxon>Agaricomycetidae</taxon>
        <taxon>Agaricales</taxon>
        <taxon>Pleurotineae</taxon>
        <taxon>Pleurotaceae</taxon>
        <taxon>Pleurotus</taxon>
    </lineage>
</organism>
<keyword evidence="1" id="KW-0521">NADP</keyword>
<proteinExistence type="predicted"/>
<dbReference type="Gene3D" id="3.40.50.720">
    <property type="entry name" value="NAD(P)-binding Rossmann-like Domain"/>
    <property type="match status" value="1"/>
</dbReference>
<evidence type="ECO:0000259" key="3">
    <source>
        <dbReference type="Pfam" id="PF05368"/>
    </source>
</evidence>
<name>A0A067N405_PLEO1</name>
<dbReference type="Proteomes" id="UP000027073">
    <property type="component" value="Unassembled WGS sequence"/>
</dbReference>
<keyword evidence="2" id="KW-0560">Oxidoreductase</keyword>
<dbReference type="OrthoDB" id="9974981at2759"/>
<reference evidence="5" key="1">
    <citation type="journal article" date="2014" name="Proc. Natl. Acad. Sci. U.S.A.">
        <title>Extensive sampling of basidiomycete genomes demonstrates inadequacy of the white-rot/brown-rot paradigm for wood decay fungi.</title>
        <authorList>
            <person name="Riley R."/>
            <person name="Salamov A.A."/>
            <person name="Brown D.W."/>
            <person name="Nagy L.G."/>
            <person name="Floudas D."/>
            <person name="Held B.W."/>
            <person name="Levasseur A."/>
            <person name="Lombard V."/>
            <person name="Morin E."/>
            <person name="Otillar R."/>
            <person name="Lindquist E.A."/>
            <person name="Sun H."/>
            <person name="LaButti K.M."/>
            <person name="Schmutz J."/>
            <person name="Jabbour D."/>
            <person name="Luo H."/>
            <person name="Baker S.E."/>
            <person name="Pisabarro A.G."/>
            <person name="Walton J.D."/>
            <person name="Blanchette R.A."/>
            <person name="Henrissat B."/>
            <person name="Martin F."/>
            <person name="Cullen D."/>
            <person name="Hibbett D.S."/>
            <person name="Grigoriev I.V."/>
        </authorList>
    </citation>
    <scope>NUCLEOTIDE SEQUENCE [LARGE SCALE GENOMIC DNA]</scope>
    <source>
        <strain evidence="5">PC15</strain>
    </source>
</reference>
<dbReference type="InterPro" id="IPR008030">
    <property type="entry name" value="NmrA-like"/>
</dbReference>
<evidence type="ECO:0000256" key="1">
    <source>
        <dbReference type="ARBA" id="ARBA00022857"/>
    </source>
</evidence>
<evidence type="ECO:0000313" key="4">
    <source>
        <dbReference type="EMBL" id="KDQ22599.1"/>
    </source>
</evidence>
<dbReference type="Gene3D" id="3.90.25.10">
    <property type="entry name" value="UDP-galactose 4-epimerase, domain 1"/>
    <property type="match status" value="1"/>
</dbReference>
<dbReference type="HOGENOM" id="CLU_044876_6_0_1"/>
<dbReference type="GO" id="GO:0016491">
    <property type="term" value="F:oxidoreductase activity"/>
    <property type="evidence" value="ECO:0007669"/>
    <property type="project" value="UniProtKB-KW"/>
</dbReference>